<protein>
    <submittedName>
        <fullName evidence="1">Uncharacterized protein</fullName>
    </submittedName>
</protein>
<dbReference type="Proteomes" id="UP000007797">
    <property type="component" value="Unassembled WGS sequence"/>
</dbReference>
<proteinExistence type="predicted"/>
<evidence type="ECO:0000313" key="1">
    <source>
        <dbReference type="EMBL" id="EGG24596.1"/>
    </source>
</evidence>
<dbReference type="KEGG" id="dfa:DFA_02839"/>
<accession>F4PIL6</accession>
<sequence>MNAELPSIETAIIGDDGLTQRSIQVTNKTKFAAIVYASNEGCPFTVNVQDGTITQNINIDNPIDLEPGRQSLLNFPPNSQLIHVQVFIKKGQGSIYMGHRTIKPDMNYRILPRHIVDVESVPHIVFEENFPTPIQQPPFSNPSSFINFLNIYEEEENE</sequence>
<reference evidence="2" key="1">
    <citation type="journal article" date="2011" name="Genome Res.">
        <title>Phylogeny-wide analysis of social amoeba genomes highlights ancient origins for complex intercellular communication.</title>
        <authorList>
            <person name="Heidel A.J."/>
            <person name="Lawal H.M."/>
            <person name="Felder M."/>
            <person name="Schilde C."/>
            <person name="Helps N.R."/>
            <person name="Tunggal B."/>
            <person name="Rivero F."/>
            <person name="John U."/>
            <person name="Schleicher M."/>
            <person name="Eichinger L."/>
            <person name="Platzer M."/>
            <person name="Noegel A.A."/>
            <person name="Schaap P."/>
            <person name="Gloeckner G."/>
        </authorList>
    </citation>
    <scope>NUCLEOTIDE SEQUENCE [LARGE SCALE GENOMIC DNA]</scope>
    <source>
        <strain evidence="2">SH3</strain>
    </source>
</reference>
<evidence type="ECO:0000313" key="2">
    <source>
        <dbReference type="Proteomes" id="UP000007797"/>
    </source>
</evidence>
<dbReference type="GeneID" id="14877503"/>
<dbReference type="EMBL" id="GL883006">
    <property type="protein sequence ID" value="EGG24596.1"/>
    <property type="molecule type" value="Genomic_DNA"/>
</dbReference>
<dbReference type="RefSeq" id="XP_004362447.1">
    <property type="nucleotide sequence ID" value="XM_004362390.1"/>
</dbReference>
<name>F4PIL6_CACFS</name>
<organism evidence="1 2">
    <name type="scientific">Cavenderia fasciculata</name>
    <name type="common">Slime mold</name>
    <name type="synonym">Dictyostelium fasciculatum</name>
    <dbReference type="NCBI Taxonomy" id="261658"/>
    <lineage>
        <taxon>Eukaryota</taxon>
        <taxon>Amoebozoa</taxon>
        <taxon>Evosea</taxon>
        <taxon>Eumycetozoa</taxon>
        <taxon>Dictyostelia</taxon>
        <taxon>Acytosteliales</taxon>
        <taxon>Cavenderiaceae</taxon>
        <taxon>Cavenderia</taxon>
    </lineage>
</organism>
<dbReference type="AlphaFoldDB" id="F4PIL6"/>
<keyword evidence="2" id="KW-1185">Reference proteome</keyword>
<gene>
    <name evidence="1" type="ORF">DFA_02839</name>
</gene>